<proteinExistence type="inferred from homology"/>
<dbReference type="OrthoDB" id="9808093at2"/>
<evidence type="ECO:0000256" key="2">
    <source>
        <dbReference type="ARBA" id="ARBA00012150"/>
    </source>
</evidence>
<evidence type="ECO:0000256" key="6">
    <source>
        <dbReference type="RuleBase" id="RU004168"/>
    </source>
</evidence>
<name>A0A430AXV8_9ENTE</name>
<dbReference type="PANTHER" id="PTHR47268">
    <property type="entry name" value="ACYLPHOSPHATASE"/>
    <property type="match status" value="1"/>
</dbReference>
<dbReference type="Gene3D" id="3.30.70.100">
    <property type="match status" value="1"/>
</dbReference>
<feature type="active site" evidence="5">
    <location>
        <position position="18"/>
    </location>
</feature>
<dbReference type="EC" id="3.6.1.7" evidence="2 5"/>
<evidence type="ECO:0000256" key="3">
    <source>
        <dbReference type="ARBA" id="ARBA00015991"/>
    </source>
</evidence>
<feature type="active site" evidence="5">
    <location>
        <position position="36"/>
    </location>
</feature>
<dbReference type="InterPro" id="IPR001792">
    <property type="entry name" value="Acylphosphatase-like_dom"/>
</dbReference>
<dbReference type="GO" id="GO:0003998">
    <property type="term" value="F:acylphosphatase activity"/>
    <property type="evidence" value="ECO:0007669"/>
    <property type="project" value="UniProtKB-EC"/>
</dbReference>
<keyword evidence="5" id="KW-0378">Hydrolase</keyword>
<dbReference type="PROSITE" id="PS00150">
    <property type="entry name" value="ACYLPHOSPHATASE_1"/>
    <property type="match status" value="1"/>
</dbReference>
<dbReference type="SUPFAM" id="SSF54975">
    <property type="entry name" value="Acylphosphatase/BLUF domain-like"/>
    <property type="match status" value="1"/>
</dbReference>
<keyword evidence="9" id="KW-1185">Reference proteome</keyword>
<comment type="caution">
    <text evidence="8">The sequence shown here is derived from an EMBL/GenBank/DDBJ whole genome shotgun (WGS) entry which is preliminary data.</text>
</comment>
<reference evidence="8 9" key="1">
    <citation type="submission" date="2017-05" db="EMBL/GenBank/DDBJ databases">
        <title>Vagococcus spp. assemblies.</title>
        <authorList>
            <person name="Gulvik C.A."/>
        </authorList>
    </citation>
    <scope>NUCLEOTIDE SEQUENCE [LARGE SCALE GENOMIC DNA]</scope>
    <source>
        <strain evidence="8 9">LMG 24798</strain>
    </source>
</reference>
<dbReference type="InterPro" id="IPR020456">
    <property type="entry name" value="Acylphosphatase"/>
</dbReference>
<dbReference type="PROSITE" id="PS51160">
    <property type="entry name" value="ACYLPHOSPHATASE_3"/>
    <property type="match status" value="1"/>
</dbReference>
<protein>
    <recommendedName>
        <fullName evidence="3 5">acylphosphatase</fullName>
        <ecNumber evidence="2 5">3.6.1.7</ecNumber>
    </recommendedName>
</protein>
<sequence length="90" mass="10191">MMRVKMQVYGRVQGVGFRYMTKILADNIGVYGIVRNEYDGSVYIEANGDADKVTLFIQKVRESPSPAGVVKDLLIEYDADIPERTTFHVM</sequence>
<dbReference type="AlphaFoldDB" id="A0A430AXV8"/>
<dbReference type="InterPro" id="IPR036046">
    <property type="entry name" value="Acylphosphatase-like_dom_sf"/>
</dbReference>
<comment type="catalytic activity">
    <reaction evidence="4 5">
        <text>an acyl phosphate + H2O = a carboxylate + phosphate + H(+)</text>
        <dbReference type="Rhea" id="RHEA:14965"/>
        <dbReference type="ChEBI" id="CHEBI:15377"/>
        <dbReference type="ChEBI" id="CHEBI:15378"/>
        <dbReference type="ChEBI" id="CHEBI:29067"/>
        <dbReference type="ChEBI" id="CHEBI:43474"/>
        <dbReference type="ChEBI" id="CHEBI:59918"/>
        <dbReference type="EC" id="3.6.1.7"/>
    </reaction>
</comment>
<evidence type="ECO:0000256" key="4">
    <source>
        <dbReference type="ARBA" id="ARBA00047645"/>
    </source>
</evidence>
<comment type="similarity">
    <text evidence="1 6">Belongs to the acylphosphatase family.</text>
</comment>
<evidence type="ECO:0000256" key="1">
    <source>
        <dbReference type="ARBA" id="ARBA00005614"/>
    </source>
</evidence>
<dbReference type="EMBL" id="NGKC01000004">
    <property type="protein sequence ID" value="RSU12893.1"/>
    <property type="molecule type" value="Genomic_DNA"/>
</dbReference>
<dbReference type="PANTHER" id="PTHR47268:SF4">
    <property type="entry name" value="ACYLPHOSPHATASE"/>
    <property type="match status" value="1"/>
</dbReference>
<evidence type="ECO:0000313" key="8">
    <source>
        <dbReference type="EMBL" id="RSU12893.1"/>
    </source>
</evidence>
<evidence type="ECO:0000259" key="7">
    <source>
        <dbReference type="PROSITE" id="PS51160"/>
    </source>
</evidence>
<evidence type="ECO:0000256" key="5">
    <source>
        <dbReference type="PROSITE-ProRule" id="PRU00520"/>
    </source>
</evidence>
<dbReference type="InterPro" id="IPR017968">
    <property type="entry name" value="Acylphosphatase_CS"/>
</dbReference>
<organism evidence="8 9">
    <name type="scientific">Vagococcus acidifermentans</name>
    <dbReference type="NCBI Taxonomy" id="564710"/>
    <lineage>
        <taxon>Bacteria</taxon>
        <taxon>Bacillati</taxon>
        <taxon>Bacillota</taxon>
        <taxon>Bacilli</taxon>
        <taxon>Lactobacillales</taxon>
        <taxon>Enterococcaceae</taxon>
        <taxon>Vagococcus</taxon>
    </lineage>
</organism>
<dbReference type="Pfam" id="PF00708">
    <property type="entry name" value="Acylphosphatase"/>
    <property type="match status" value="1"/>
</dbReference>
<feature type="domain" description="Acylphosphatase-like" evidence="7">
    <location>
        <begin position="3"/>
        <end position="90"/>
    </location>
</feature>
<accession>A0A430AXV8</accession>
<gene>
    <name evidence="8" type="ORF">CBF27_04965</name>
</gene>
<dbReference type="RefSeq" id="WP_126813007.1">
    <property type="nucleotide sequence ID" value="NZ_NGKC01000004.1"/>
</dbReference>
<dbReference type="Proteomes" id="UP000286773">
    <property type="component" value="Unassembled WGS sequence"/>
</dbReference>
<evidence type="ECO:0000313" key="9">
    <source>
        <dbReference type="Proteomes" id="UP000286773"/>
    </source>
</evidence>